<dbReference type="EMBL" id="SNYH01000005">
    <property type="protein sequence ID" value="TDQ23964.1"/>
    <property type="molecule type" value="Genomic_DNA"/>
</dbReference>
<dbReference type="AlphaFoldDB" id="A0A4R6TC49"/>
<keyword evidence="2" id="KW-1185">Reference proteome</keyword>
<gene>
    <name evidence="1" type="ORF">DFQ07_2503</name>
</gene>
<dbReference type="OrthoDB" id="1191133at2"/>
<proteinExistence type="predicted"/>
<reference evidence="1 2" key="1">
    <citation type="submission" date="2019-03" db="EMBL/GenBank/DDBJ databases">
        <title>Genomic Encyclopedia of Type Strains, Phase III (KMG-III): the genomes of soil and plant-associated and newly described type strains.</title>
        <authorList>
            <person name="Whitman W."/>
        </authorList>
    </citation>
    <scope>NUCLEOTIDE SEQUENCE [LARGE SCALE GENOMIC DNA]</scope>
    <source>
        <strain evidence="1 2">CECT 8283</strain>
    </source>
</reference>
<organism evidence="1 2">
    <name type="scientific">Tenacibaculum caenipelagi</name>
    <dbReference type="NCBI Taxonomy" id="1325435"/>
    <lineage>
        <taxon>Bacteria</taxon>
        <taxon>Pseudomonadati</taxon>
        <taxon>Bacteroidota</taxon>
        <taxon>Flavobacteriia</taxon>
        <taxon>Flavobacteriales</taxon>
        <taxon>Flavobacteriaceae</taxon>
        <taxon>Tenacibaculum</taxon>
    </lineage>
</organism>
<dbReference type="RefSeq" id="WP_133537235.1">
    <property type="nucleotide sequence ID" value="NZ_SNYH01000005.1"/>
</dbReference>
<comment type="caution">
    <text evidence="1">The sequence shown here is derived from an EMBL/GenBank/DDBJ whole genome shotgun (WGS) entry which is preliminary data.</text>
</comment>
<accession>A0A4R6TC49</accession>
<evidence type="ECO:0000313" key="1">
    <source>
        <dbReference type="EMBL" id="TDQ23964.1"/>
    </source>
</evidence>
<protein>
    <submittedName>
        <fullName evidence="1">Uncharacterized protein</fullName>
    </submittedName>
</protein>
<name>A0A4R6TC49_9FLAO</name>
<sequence length="63" mass="7143">MKKQILNLGKALNKVEQKSFWGGFGSVDENDRCFCLIQKGGQFYAHYVDCYSTCPDGSDPLQY</sequence>
<dbReference type="Proteomes" id="UP000295390">
    <property type="component" value="Unassembled WGS sequence"/>
</dbReference>
<evidence type="ECO:0000313" key="2">
    <source>
        <dbReference type="Proteomes" id="UP000295390"/>
    </source>
</evidence>